<feature type="transmembrane region" description="Helical" evidence="6">
    <location>
        <begin position="9"/>
        <end position="30"/>
    </location>
</feature>
<name>A0A7G9T6F1_9LACO</name>
<dbReference type="InterPro" id="IPR050833">
    <property type="entry name" value="Poly_Biosynth_Transport"/>
</dbReference>
<feature type="transmembrane region" description="Helical" evidence="6">
    <location>
        <begin position="248"/>
        <end position="270"/>
    </location>
</feature>
<dbReference type="GO" id="GO:0005886">
    <property type="term" value="C:plasma membrane"/>
    <property type="evidence" value="ECO:0007669"/>
    <property type="project" value="UniProtKB-SubCell"/>
</dbReference>
<feature type="transmembrane region" description="Helical" evidence="6">
    <location>
        <begin position="218"/>
        <end position="236"/>
    </location>
</feature>
<dbReference type="RefSeq" id="WP_187529508.1">
    <property type="nucleotide sequence ID" value="NZ_CP060724.1"/>
</dbReference>
<protein>
    <recommendedName>
        <fullName evidence="9">Oligosaccharide flippase family protein</fullName>
    </recommendedName>
</protein>
<feature type="transmembrane region" description="Helical" evidence="6">
    <location>
        <begin position="417"/>
        <end position="448"/>
    </location>
</feature>
<feature type="transmembrane region" description="Helical" evidence="6">
    <location>
        <begin position="169"/>
        <end position="189"/>
    </location>
</feature>
<feature type="transmembrane region" description="Helical" evidence="6">
    <location>
        <begin position="86"/>
        <end position="106"/>
    </location>
</feature>
<proteinExistence type="predicted"/>
<evidence type="ECO:0000256" key="4">
    <source>
        <dbReference type="ARBA" id="ARBA00022989"/>
    </source>
</evidence>
<reference evidence="7 8" key="1">
    <citation type="submission" date="2020-08" db="EMBL/GenBank/DDBJ databases">
        <title>Genome sequence of Weissella diestrammenae KACC 16890T.</title>
        <authorList>
            <person name="Hyun D.-W."/>
            <person name="Bae J.-W."/>
        </authorList>
    </citation>
    <scope>NUCLEOTIDE SEQUENCE [LARGE SCALE GENOMIC DNA]</scope>
    <source>
        <strain evidence="7 8">KACC 16890</strain>
    </source>
</reference>
<evidence type="ECO:0000256" key="3">
    <source>
        <dbReference type="ARBA" id="ARBA00022692"/>
    </source>
</evidence>
<feature type="transmembrane region" description="Helical" evidence="6">
    <location>
        <begin position="352"/>
        <end position="373"/>
    </location>
</feature>
<sequence>MKGQFFRNFIYGTLPNFIYALLQFVILLIIPNLISVKNYGLYQIYMFYMSYITLMQFGWSEGMYVNYGGLTYRQLDRRSIASQFKVFSGWTIFVAVLMILIGELFFKSDMAFIVVALGIATLLTNLRNYANNILLATSRIAAFSLINVFGTTVNLGLVLLLLAVQQITYQTVIIANLMAILVSLMSLLFKTRDVLFSKPQVVVPWQTIKHHLRRGSKILFASLSTIIIIGIIRFFIQQAWDTATFARISLPLSFSNIMMLFISSLALLVFPSLNRQNHQIILNGFKVLQLGIKLILLSGLLAFFPLRVMIDHLIPKYTSSIQYMAIIFPAVFFQAKFEILNTTFMKILGLEIALVKINLVSFAISFGLGVISVYGYHNLMLAIASIIVVMATKSILGDYYLHTKMKFSLVSQTLPEIIVVVLFIICASMSNVVIGFLSYLAIVLVLIWQKRQIIRDMYVNMRQ</sequence>
<dbReference type="AlphaFoldDB" id="A0A7G9T6F1"/>
<evidence type="ECO:0008006" key="9">
    <source>
        <dbReference type="Google" id="ProtNLM"/>
    </source>
</evidence>
<evidence type="ECO:0000313" key="8">
    <source>
        <dbReference type="Proteomes" id="UP000515800"/>
    </source>
</evidence>
<dbReference type="KEGG" id="wdi:H9L19_02030"/>
<dbReference type="EMBL" id="CP060724">
    <property type="protein sequence ID" value="QNN75676.1"/>
    <property type="molecule type" value="Genomic_DNA"/>
</dbReference>
<feature type="transmembrane region" description="Helical" evidence="6">
    <location>
        <begin position="290"/>
        <end position="309"/>
    </location>
</feature>
<organism evidence="7 8">
    <name type="scientific">Weissella diestrammenae</name>
    <dbReference type="NCBI Taxonomy" id="1162633"/>
    <lineage>
        <taxon>Bacteria</taxon>
        <taxon>Bacillati</taxon>
        <taxon>Bacillota</taxon>
        <taxon>Bacilli</taxon>
        <taxon>Lactobacillales</taxon>
        <taxon>Lactobacillaceae</taxon>
        <taxon>Weissella</taxon>
    </lineage>
</organism>
<evidence type="ECO:0000256" key="2">
    <source>
        <dbReference type="ARBA" id="ARBA00022475"/>
    </source>
</evidence>
<keyword evidence="2" id="KW-1003">Cell membrane</keyword>
<keyword evidence="3 6" id="KW-0812">Transmembrane</keyword>
<dbReference type="PANTHER" id="PTHR30250:SF11">
    <property type="entry name" value="O-ANTIGEN TRANSPORTER-RELATED"/>
    <property type="match status" value="1"/>
</dbReference>
<dbReference type="Proteomes" id="UP000515800">
    <property type="component" value="Chromosome"/>
</dbReference>
<keyword evidence="5 6" id="KW-0472">Membrane</keyword>
<evidence type="ECO:0000256" key="5">
    <source>
        <dbReference type="ARBA" id="ARBA00023136"/>
    </source>
</evidence>
<evidence type="ECO:0000313" key="7">
    <source>
        <dbReference type="EMBL" id="QNN75676.1"/>
    </source>
</evidence>
<keyword evidence="4 6" id="KW-1133">Transmembrane helix</keyword>
<dbReference type="PANTHER" id="PTHR30250">
    <property type="entry name" value="PST FAMILY PREDICTED COLANIC ACID TRANSPORTER"/>
    <property type="match status" value="1"/>
</dbReference>
<gene>
    <name evidence="7" type="ORF">H9L19_02030</name>
</gene>
<keyword evidence="8" id="KW-1185">Reference proteome</keyword>
<comment type="subcellular location">
    <subcellularLocation>
        <location evidence="1">Cell membrane</location>
        <topology evidence="1">Multi-pass membrane protein</topology>
    </subcellularLocation>
</comment>
<feature type="transmembrane region" description="Helical" evidence="6">
    <location>
        <begin position="112"/>
        <end position="130"/>
    </location>
</feature>
<feature type="transmembrane region" description="Helical" evidence="6">
    <location>
        <begin position="379"/>
        <end position="396"/>
    </location>
</feature>
<evidence type="ECO:0000256" key="1">
    <source>
        <dbReference type="ARBA" id="ARBA00004651"/>
    </source>
</evidence>
<accession>A0A7G9T6F1</accession>
<feature type="transmembrane region" description="Helical" evidence="6">
    <location>
        <begin position="142"/>
        <end position="163"/>
    </location>
</feature>
<evidence type="ECO:0000256" key="6">
    <source>
        <dbReference type="SAM" id="Phobius"/>
    </source>
</evidence>
<feature type="transmembrane region" description="Helical" evidence="6">
    <location>
        <begin position="42"/>
        <end position="65"/>
    </location>
</feature>